<evidence type="ECO:0000313" key="1">
    <source>
        <dbReference type="EMBL" id="KKN66010.1"/>
    </source>
</evidence>
<accession>A0A0F9SAT8</accession>
<dbReference type="EMBL" id="LAZR01000512">
    <property type="protein sequence ID" value="KKN66010.1"/>
    <property type="molecule type" value="Genomic_DNA"/>
</dbReference>
<name>A0A0F9SAT8_9ZZZZ</name>
<dbReference type="AlphaFoldDB" id="A0A0F9SAT8"/>
<sequence length="162" mass="17706">MSTQNFESLLAEHNADYAQAQAFDNWMPDDGEYVALISDVVTDTFKDDESGKSNPSWRVTGQLLCPDMPAIDKKKFMLGMWRKPTQYGMVKTFAKLLAAPEQVEAVEKSLAEASKVILASQGKVVQIRVTTTKDGEYRRVRVLKVVDTTTGTAGVAGAAAAE</sequence>
<proteinExistence type="predicted"/>
<gene>
    <name evidence="1" type="ORF">LCGC14_0476020</name>
</gene>
<comment type="caution">
    <text evidence="1">The sequence shown here is derived from an EMBL/GenBank/DDBJ whole genome shotgun (WGS) entry which is preliminary data.</text>
</comment>
<protein>
    <submittedName>
        <fullName evidence="1">Uncharacterized protein</fullName>
    </submittedName>
</protein>
<organism evidence="1">
    <name type="scientific">marine sediment metagenome</name>
    <dbReference type="NCBI Taxonomy" id="412755"/>
    <lineage>
        <taxon>unclassified sequences</taxon>
        <taxon>metagenomes</taxon>
        <taxon>ecological metagenomes</taxon>
    </lineage>
</organism>
<reference evidence="1" key="1">
    <citation type="journal article" date="2015" name="Nature">
        <title>Complex archaea that bridge the gap between prokaryotes and eukaryotes.</title>
        <authorList>
            <person name="Spang A."/>
            <person name="Saw J.H."/>
            <person name="Jorgensen S.L."/>
            <person name="Zaremba-Niedzwiedzka K."/>
            <person name="Martijn J."/>
            <person name="Lind A.E."/>
            <person name="van Eijk R."/>
            <person name="Schleper C."/>
            <person name="Guy L."/>
            <person name="Ettema T.J."/>
        </authorList>
    </citation>
    <scope>NUCLEOTIDE SEQUENCE</scope>
</reference>